<protein>
    <submittedName>
        <fullName evidence="2">XRE family transcriptional regulator</fullName>
    </submittedName>
</protein>
<organism evidence="2 3">
    <name type="scientific">Nocardia brasiliensis (strain ATCC 700358 / HUJEG-1)</name>
    <dbReference type="NCBI Taxonomy" id="1133849"/>
    <lineage>
        <taxon>Bacteria</taxon>
        <taxon>Bacillati</taxon>
        <taxon>Actinomycetota</taxon>
        <taxon>Actinomycetes</taxon>
        <taxon>Mycobacteriales</taxon>
        <taxon>Nocardiaceae</taxon>
        <taxon>Nocardia</taxon>
    </lineage>
</organism>
<feature type="domain" description="HTH cro/C1-type" evidence="1">
    <location>
        <begin position="29"/>
        <end position="82"/>
    </location>
</feature>
<dbReference type="InterPro" id="IPR010982">
    <property type="entry name" value="Lambda_DNA-bd_dom_sf"/>
</dbReference>
<dbReference type="EMBL" id="CP003876">
    <property type="protein sequence ID" value="AFU02980.1"/>
    <property type="molecule type" value="Genomic_DNA"/>
</dbReference>
<dbReference type="PROSITE" id="PS50943">
    <property type="entry name" value="HTH_CROC1"/>
    <property type="match status" value="1"/>
</dbReference>
<evidence type="ECO:0000313" key="3">
    <source>
        <dbReference type="Proteomes" id="UP000006304"/>
    </source>
</evidence>
<dbReference type="Pfam" id="PF17765">
    <property type="entry name" value="MLTR_LBD"/>
    <property type="match status" value="1"/>
</dbReference>
<gene>
    <name evidence="2" type="ORF">O3I_025145</name>
</gene>
<dbReference type="Gene3D" id="1.10.260.40">
    <property type="entry name" value="lambda repressor-like DNA-binding domains"/>
    <property type="match status" value="1"/>
</dbReference>
<dbReference type="PANTHER" id="PTHR35010">
    <property type="entry name" value="BLL4672 PROTEIN-RELATED"/>
    <property type="match status" value="1"/>
</dbReference>
<dbReference type="InterPro" id="IPR001387">
    <property type="entry name" value="Cro/C1-type_HTH"/>
</dbReference>
<proteinExistence type="predicted"/>
<dbReference type="Pfam" id="PF13560">
    <property type="entry name" value="HTH_31"/>
    <property type="match status" value="1"/>
</dbReference>
<keyword evidence="3" id="KW-1185">Reference proteome</keyword>
<dbReference type="GO" id="GO:0003677">
    <property type="term" value="F:DNA binding"/>
    <property type="evidence" value="ECO:0007669"/>
    <property type="project" value="InterPro"/>
</dbReference>
<dbReference type="InterPro" id="IPR041413">
    <property type="entry name" value="MLTR_LBD"/>
</dbReference>
<dbReference type="eggNOG" id="COG1396">
    <property type="taxonomic scope" value="Bacteria"/>
</dbReference>
<dbReference type="SUPFAM" id="SSF47413">
    <property type="entry name" value="lambda repressor-like DNA-binding domains"/>
    <property type="match status" value="1"/>
</dbReference>
<evidence type="ECO:0000259" key="1">
    <source>
        <dbReference type="PROSITE" id="PS50943"/>
    </source>
</evidence>
<dbReference type="SMART" id="SM00530">
    <property type="entry name" value="HTH_XRE"/>
    <property type="match status" value="1"/>
</dbReference>
<accession>K0F1I1</accession>
<dbReference type="Proteomes" id="UP000006304">
    <property type="component" value="Chromosome"/>
</dbReference>
<evidence type="ECO:0000313" key="2">
    <source>
        <dbReference type="EMBL" id="AFU02980.1"/>
    </source>
</evidence>
<sequence length="288" mass="32182">MNKPGALAEFLRARRALTRPEQVGLVPGAARQVPGLRREEVAMLANVSTDYYTHLEQGREKHPSTQVLDALARVLQLDYDAHTHLRALAAPSRPGWRTHQDLGSVERAWTSLLEHITTPAMLVTPWLAVTARNRPADALYDGIPLRDNLARMAFLDDAITRFVDDPDQLARCTVATLRAAAGPEPHAPQMIELIGELSLRSDTFRQLWARHDIHRKGSAIKHFHHPVAGLLTLHQHVLTLPDHPELQLWIYRPEPGADSEDAVRKLAESATATLHRPTPVFARARTRG</sequence>
<dbReference type="HOGENOM" id="CLU_057862_1_0_11"/>
<dbReference type="CDD" id="cd00093">
    <property type="entry name" value="HTH_XRE"/>
    <property type="match status" value="1"/>
</dbReference>
<dbReference type="PANTHER" id="PTHR35010:SF2">
    <property type="entry name" value="BLL4672 PROTEIN"/>
    <property type="match status" value="1"/>
</dbReference>
<reference evidence="2 3" key="1">
    <citation type="journal article" date="2012" name="J. Bacteriol.">
        <title>Complete genome sequence of Nocardia brasiliensis HUJEG-1.</title>
        <authorList>
            <person name="Vera-Cabrera L."/>
            <person name="Ortiz-Lopez R."/>
            <person name="Elizondo-Gonzalez R."/>
            <person name="Perez-Maya A.A."/>
            <person name="Ocampo-Candiani J."/>
        </authorList>
    </citation>
    <scope>NUCLEOTIDE SEQUENCE [LARGE SCALE GENOMIC DNA]</scope>
    <source>
        <strain evidence="3">ATCC 700358</strain>
    </source>
</reference>
<dbReference type="KEGG" id="nbr:O3I_025145"/>
<name>K0F1I1_NOCB7</name>
<dbReference type="AlphaFoldDB" id="K0F1I1"/>
<dbReference type="Gene3D" id="3.30.450.180">
    <property type="match status" value="1"/>
</dbReference>